<feature type="coiled-coil region" evidence="1">
    <location>
        <begin position="1"/>
        <end position="43"/>
    </location>
</feature>
<gene>
    <name evidence="2" type="ORF">METZ01_LOCUS240406</name>
</gene>
<reference evidence="2" key="1">
    <citation type="submission" date="2018-05" db="EMBL/GenBank/DDBJ databases">
        <authorList>
            <person name="Lanie J.A."/>
            <person name="Ng W.-L."/>
            <person name="Kazmierczak K.M."/>
            <person name="Andrzejewski T.M."/>
            <person name="Davidsen T.M."/>
            <person name="Wayne K.J."/>
            <person name="Tettelin H."/>
            <person name="Glass J.I."/>
            <person name="Rusch D."/>
            <person name="Podicherti R."/>
            <person name="Tsui H.-C.T."/>
            <person name="Winkler M.E."/>
        </authorList>
    </citation>
    <scope>NUCLEOTIDE SEQUENCE</scope>
</reference>
<sequence length="382" mass="44852">LQEANERIERQLENLKRRQTLWITKHNDDIKELNSALNELKKIDITKEIEQHKLLSAYKQKEKDLKDVSDATERTQININRDSERIERIGEDIKKLEKHTCSTCGQEFHDKRQVVVIKEKKAKLKIIKKEFKAYEKELVTLTTANKELGELGNKPETFYADKRDAFEHRASLEKLEEQLRDKEKEEDPYNDQINEMTEQALAEIEYTLMNELVKVREHQDFLLKLLTNKDSFVRKRIIEQNLSYLNARLSQYLEKIGLPHQVTFLNDLTVEIQELGRELDFDNLSRGERNRLILSLSWAFRDVWESLYDPINLLFIDELVDSGMDGSGVEAAMAILKKMSREHNKSIWLVSHKDELSGRVNNVMTVTKENGFTSYNTDVDII</sequence>
<organism evidence="2">
    <name type="scientific">marine metagenome</name>
    <dbReference type="NCBI Taxonomy" id="408172"/>
    <lineage>
        <taxon>unclassified sequences</taxon>
        <taxon>metagenomes</taxon>
        <taxon>ecological metagenomes</taxon>
    </lineage>
</organism>
<evidence type="ECO:0008006" key="3">
    <source>
        <dbReference type="Google" id="ProtNLM"/>
    </source>
</evidence>
<proteinExistence type="predicted"/>
<dbReference type="PANTHER" id="PTHR32114">
    <property type="entry name" value="ABC TRANSPORTER ABCH.3"/>
    <property type="match status" value="1"/>
</dbReference>
<keyword evidence="1" id="KW-0175">Coiled coil</keyword>
<dbReference type="SUPFAM" id="SSF52540">
    <property type="entry name" value="P-loop containing nucleoside triphosphate hydrolases"/>
    <property type="match status" value="1"/>
</dbReference>
<feature type="coiled-coil region" evidence="1">
    <location>
        <begin position="79"/>
        <end position="192"/>
    </location>
</feature>
<name>A0A382HK92_9ZZZZ</name>
<dbReference type="InterPro" id="IPR027417">
    <property type="entry name" value="P-loop_NTPase"/>
</dbReference>
<feature type="non-terminal residue" evidence="2">
    <location>
        <position position="1"/>
    </location>
</feature>
<dbReference type="AlphaFoldDB" id="A0A382HK92"/>
<dbReference type="EMBL" id="UINC01061702">
    <property type="protein sequence ID" value="SVB87552.1"/>
    <property type="molecule type" value="Genomic_DNA"/>
</dbReference>
<accession>A0A382HK92</accession>
<protein>
    <recommendedName>
        <fullName evidence="3">RecF/RecN/SMC N-terminal domain-containing protein</fullName>
    </recommendedName>
</protein>
<dbReference type="Gene3D" id="3.40.50.300">
    <property type="entry name" value="P-loop containing nucleotide triphosphate hydrolases"/>
    <property type="match status" value="1"/>
</dbReference>
<evidence type="ECO:0000313" key="2">
    <source>
        <dbReference type="EMBL" id="SVB87552.1"/>
    </source>
</evidence>
<dbReference type="PANTHER" id="PTHR32114:SF2">
    <property type="entry name" value="ABC TRANSPORTER ABCH.3"/>
    <property type="match status" value="1"/>
</dbReference>
<evidence type="ECO:0000256" key="1">
    <source>
        <dbReference type="SAM" id="Coils"/>
    </source>
</evidence>